<reference evidence="4 5" key="1">
    <citation type="journal article" date="2019" name="Nat. Med.">
        <title>A library of human gut bacterial isolates paired with longitudinal multiomics data enables mechanistic microbiome research.</title>
        <authorList>
            <person name="Poyet M."/>
            <person name="Groussin M."/>
            <person name="Gibbons S.M."/>
            <person name="Avila-Pacheco J."/>
            <person name="Jiang X."/>
            <person name="Kearney S.M."/>
            <person name="Perrotta A.R."/>
            <person name="Berdy B."/>
            <person name="Zhao S."/>
            <person name="Lieberman T.D."/>
            <person name="Swanson P.K."/>
            <person name="Smith M."/>
            <person name="Roesemann S."/>
            <person name="Alexander J.E."/>
            <person name="Rich S.A."/>
            <person name="Livny J."/>
            <person name="Vlamakis H."/>
            <person name="Clish C."/>
            <person name="Bullock K."/>
            <person name="Deik A."/>
            <person name="Scott J."/>
            <person name="Pierce K.A."/>
            <person name="Xavier R.J."/>
            <person name="Alm E.J."/>
        </authorList>
    </citation>
    <scope>NUCLEOTIDE SEQUENCE [LARGE SCALE GENOMIC DNA]</scope>
    <source>
        <strain evidence="2 5">BIOML-A13</strain>
        <strain evidence="3 4">BIOML-A3</strain>
    </source>
</reference>
<dbReference type="AlphaFoldDB" id="A0A7X2XDD5"/>
<protein>
    <submittedName>
        <fullName evidence="2">Uncharacterized protein</fullName>
    </submittedName>
</protein>
<name>A0A7X2XDD5_9FIRM</name>
<dbReference type="Proteomes" id="UP000484547">
    <property type="component" value="Unassembled WGS sequence"/>
</dbReference>
<evidence type="ECO:0000313" key="3">
    <source>
        <dbReference type="EMBL" id="MTU02822.1"/>
    </source>
</evidence>
<evidence type="ECO:0000313" key="2">
    <source>
        <dbReference type="EMBL" id="MTT74691.1"/>
    </source>
</evidence>
<accession>A0A7X2XDD5</accession>
<dbReference type="EMBL" id="WNBW01000001">
    <property type="protein sequence ID" value="MTU02822.1"/>
    <property type="molecule type" value="Genomic_DNA"/>
</dbReference>
<organism evidence="2 5">
    <name type="scientific">Phascolarctobacterium faecium</name>
    <dbReference type="NCBI Taxonomy" id="33025"/>
    <lineage>
        <taxon>Bacteria</taxon>
        <taxon>Bacillati</taxon>
        <taxon>Bacillota</taxon>
        <taxon>Negativicutes</taxon>
        <taxon>Acidaminococcales</taxon>
        <taxon>Acidaminococcaceae</taxon>
        <taxon>Phascolarctobacterium</taxon>
    </lineage>
</organism>
<gene>
    <name evidence="2" type="ORF">GMD11_00210</name>
    <name evidence="3" type="ORF">GMD18_00205</name>
</gene>
<dbReference type="EMBL" id="WNBM01000001">
    <property type="protein sequence ID" value="MTT74691.1"/>
    <property type="molecule type" value="Genomic_DNA"/>
</dbReference>
<dbReference type="GO" id="GO:0003824">
    <property type="term" value="F:catalytic activity"/>
    <property type="evidence" value="ECO:0007669"/>
    <property type="project" value="UniProtKB-ARBA"/>
</dbReference>
<sequence>MALSVAESVHDTIKKADSVKDDRLKALIVGKEVNDLTKSGKDSVLNQTKDGLKDGFNADDFSLNISIGSQKSKTESSSITTVAQGSTVKADGNVNITATEKDINIKGSDISGEDVSLAAKGDVNITSAKNTNTSSSDSKASSGSIGVSINTSGISDINAGYSKYKGEVKENGTTHTNSTVTANDKLTVESGKDTNISGSKVSGGSVEMHAGGNLNIESQQDSQKYDEKYTSGGLNVNINYATGAGISGGASSGTTKSDYNSVTDQSGIYAGEGGFNITVDKNTDLKGGVIDSDATPDKNKLTTGTLTWEDVDNKAEYSSKDVGINVNINNGAKDNEKGVTPNIGMPAKGEDESTTKAGVAQGTIEITDKENQKQNIEDLNRDTKNTLNKLEQLFDKQTVAERKEMAALFGELAYNVVHNIDGTPEQKAALHALVGGIMGELTGSGFLAGASGAAVNKLLSDELKKIAGGDPALHQWLSAALGAVVSDVVAGNAQAGSSTAASGTKNNDELEAELAAQGGKTSQELIVAQDREYIDALEKSKVDKNVQVVQNSDGTISFKPGETTTLSSVFNQSSVVINTAIAISDSVLSTGTGIKSPTGKFNVVIAVYDDSKTYSGVDFGIAVVSDIAGYTAGNIFGGTYGGYVASKADKNNPVLIIYGTHVGIQATGGVLGDTASNALKDILATPDIEKINRLNGGSLNP</sequence>
<comment type="caution">
    <text evidence="2">The sequence shown here is derived from an EMBL/GenBank/DDBJ whole genome shotgun (WGS) entry which is preliminary data.</text>
</comment>
<dbReference type="OrthoDB" id="1632235at2"/>
<feature type="coiled-coil region" evidence="1">
    <location>
        <begin position="366"/>
        <end position="396"/>
    </location>
</feature>
<dbReference type="Proteomes" id="UP000443070">
    <property type="component" value="Unassembled WGS sequence"/>
</dbReference>
<evidence type="ECO:0000313" key="4">
    <source>
        <dbReference type="Proteomes" id="UP000443070"/>
    </source>
</evidence>
<keyword evidence="1" id="KW-0175">Coiled coil</keyword>
<keyword evidence="4" id="KW-1185">Reference proteome</keyword>
<evidence type="ECO:0000256" key="1">
    <source>
        <dbReference type="SAM" id="Coils"/>
    </source>
</evidence>
<evidence type="ECO:0000313" key="5">
    <source>
        <dbReference type="Proteomes" id="UP000484547"/>
    </source>
</evidence>
<dbReference type="InterPro" id="IPR025157">
    <property type="entry name" value="Hemagglutinin_rpt"/>
</dbReference>
<proteinExistence type="predicted"/>
<dbReference type="Pfam" id="PF13332">
    <property type="entry name" value="Fil_haemagg_2"/>
    <property type="match status" value="1"/>
</dbReference>